<dbReference type="STRING" id="270498.CHK_1647"/>
<proteinExistence type="predicted"/>
<evidence type="ECO:0000313" key="2">
    <source>
        <dbReference type="Proteomes" id="UP000034076"/>
    </source>
</evidence>
<sequence>MHGGLTNVVFCGGKYKRNALTAIQLNAGYAKIAGNRLHMQFMSKAFVNLLTNCHRIWEQSK</sequence>
<name>A0A0M2NIQ4_9FIRM</name>
<evidence type="ECO:0000313" key="1">
    <source>
        <dbReference type="EMBL" id="KKI50856.1"/>
    </source>
</evidence>
<dbReference type="AlphaFoldDB" id="A0A0M2NIQ4"/>
<organism evidence="1 2">
    <name type="scientific">Christensenella hongkongensis</name>
    <dbReference type="NCBI Taxonomy" id="270498"/>
    <lineage>
        <taxon>Bacteria</taxon>
        <taxon>Bacillati</taxon>
        <taxon>Bacillota</taxon>
        <taxon>Clostridia</taxon>
        <taxon>Christensenellales</taxon>
        <taxon>Christensenellaceae</taxon>
        <taxon>Christensenella</taxon>
    </lineage>
</organism>
<gene>
    <name evidence="1" type="ORF">CHK_1647</name>
</gene>
<dbReference type="EMBL" id="LAYJ01000097">
    <property type="protein sequence ID" value="KKI50856.1"/>
    <property type="molecule type" value="Genomic_DNA"/>
</dbReference>
<reference evidence="1 2" key="1">
    <citation type="submission" date="2015-04" db="EMBL/GenBank/DDBJ databases">
        <title>Draft genome sequence of bacteremic isolate Catabacter hongkongensis type strain HKU16T.</title>
        <authorList>
            <person name="Lau S.K."/>
            <person name="Teng J.L."/>
            <person name="Huang Y."/>
            <person name="Curreem S.O."/>
            <person name="Tsui S.K."/>
            <person name="Woo P.C."/>
        </authorList>
    </citation>
    <scope>NUCLEOTIDE SEQUENCE [LARGE SCALE GENOMIC DNA]</scope>
    <source>
        <strain evidence="1 2">HKU16</strain>
    </source>
</reference>
<accession>A0A0M2NIQ4</accession>
<comment type="caution">
    <text evidence="1">The sequence shown here is derived from an EMBL/GenBank/DDBJ whole genome shotgun (WGS) entry which is preliminary data.</text>
</comment>
<dbReference type="Proteomes" id="UP000034076">
    <property type="component" value="Unassembled WGS sequence"/>
</dbReference>
<keyword evidence="2" id="KW-1185">Reference proteome</keyword>
<protein>
    <submittedName>
        <fullName evidence="1">Uncharacterized protein</fullName>
    </submittedName>
</protein>